<evidence type="ECO:0000256" key="12">
    <source>
        <dbReference type="ARBA" id="ARBA00048600"/>
    </source>
</evidence>
<sequence>MGIKTILIANRGEIARRIARTCRTRGLRVVAVYSEADKDMPFVREADVAVSIGPPPVAQSYLNMDAIIQTAKQTGADAIHPGYGLLSENATFARKVEEAGLVFIGPRPAVIERMGDKVTARRTMAEAGVPVVPGTERGISGEEEALAEAERIGYPVMIKASAGGGGIGMQVCRTPDELKKALPSVQAKAKAYFGDSAVFLERLIERPRHVEVQVAADSQGHTVHLFERECSVQRRNQKVVEECLSPSVRPETRERLYDAAVRAAEAVGYTGVGTVEFLVDEQERIYFLEMNTRLQVEHPVTEMVTGQDLVDWQLDIAEGKPLPLRQHEIKARGHAVEYRIYAEDPTTFLPSPGKIRSMTVPEGEGIRVDAGVEAGNEVTPFYDPMIAKLIVSGPTREMVLEKSRAVLEEFRVEGIRTNLPLLRALLDHPDFADGRYDTQLLQYFRVDGGVRR</sequence>
<dbReference type="InterPro" id="IPR011761">
    <property type="entry name" value="ATP-grasp"/>
</dbReference>
<keyword evidence="10" id="KW-0443">Lipid metabolism</keyword>
<comment type="subunit">
    <text evidence="3">Acetyl-CoA carboxylase is a heterohexamer of biotin carboxyl carrier protein, biotin carboxylase and the two subunits of carboxyl transferase in a 2:2 complex.</text>
</comment>
<evidence type="ECO:0000256" key="1">
    <source>
        <dbReference type="ARBA" id="ARBA00003761"/>
    </source>
</evidence>
<keyword evidence="10" id="KW-0275">Fatty acid biosynthesis</keyword>
<dbReference type="PROSITE" id="PS00866">
    <property type="entry name" value="CPSASE_1"/>
    <property type="match status" value="1"/>
</dbReference>
<dbReference type="EC" id="6.3.4.14" evidence="4"/>
<evidence type="ECO:0000259" key="15">
    <source>
        <dbReference type="PROSITE" id="PS50979"/>
    </source>
</evidence>
<evidence type="ECO:0000259" key="14">
    <source>
        <dbReference type="PROSITE" id="PS50975"/>
    </source>
</evidence>
<keyword evidence="11" id="KW-0092">Biotin</keyword>
<dbReference type="InterPro" id="IPR005481">
    <property type="entry name" value="BC-like_N"/>
</dbReference>
<evidence type="ECO:0000256" key="5">
    <source>
        <dbReference type="ARBA" id="ARBA00022516"/>
    </source>
</evidence>
<gene>
    <name evidence="16" type="primary">accC2</name>
    <name evidence="16" type="ORF">JIR001_20520</name>
</gene>
<comment type="catalytic activity">
    <reaction evidence="12">
        <text>N(6)-biotinyl-L-lysyl-[protein] + hydrogencarbonate + ATP = N(6)-carboxybiotinyl-L-lysyl-[protein] + ADP + phosphate + H(+)</text>
        <dbReference type="Rhea" id="RHEA:13501"/>
        <dbReference type="Rhea" id="RHEA-COMP:10505"/>
        <dbReference type="Rhea" id="RHEA-COMP:10506"/>
        <dbReference type="ChEBI" id="CHEBI:15378"/>
        <dbReference type="ChEBI" id="CHEBI:17544"/>
        <dbReference type="ChEBI" id="CHEBI:30616"/>
        <dbReference type="ChEBI" id="CHEBI:43474"/>
        <dbReference type="ChEBI" id="CHEBI:83144"/>
        <dbReference type="ChEBI" id="CHEBI:83145"/>
        <dbReference type="ChEBI" id="CHEBI:456216"/>
        <dbReference type="EC" id="6.3.4.14"/>
    </reaction>
</comment>
<evidence type="ECO:0000313" key="16">
    <source>
        <dbReference type="EMBL" id="BCU82269.1"/>
    </source>
</evidence>
<dbReference type="FunFam" id="3.30.1490.20:FF:000003">
    <property type="entry name" value="acetyl-CoA carboxylase isoform X1"/>
    <property type="match status" value="1"/>
</dbReference>
<dbReference type="GO" id="GO:0005524">
    <property type="term" value="F:ATP binding"/>
    <property type="evidence" value="ECO:0007669"/>
    <property type="project" value="UniProtKB-UniRule"/>
</dbReference>
<keyword evidence="6" id="KW-0436">Ligase</keyword>
<dbReference type="GO" id="GO:0046872">
    <property type="term" value="F:metal ion binding"/>
    <property type="evidence" value="ECO:0007669"/>
    <property type="project" value="InterPro"/>
</dbReference>
<dbReference type="GO" id="GO:0004075">
    <property type="term" value="F:biotin carboxylase activity"/>
    <property type="evidence" value="ECO:0007669"/>
    <property type="project" value="UniProtKB-EC"/>
</dbReference>
<evidence type="ECO:0000256" key="7">
    <source>
        <dbReference type="ARBA" id="ARBA00022741"/>
    </source>
</evidence>
<dbReference type="InterPro" id="IPR011054">
    <property type="entry name" value="Rudment_hybrid_motif"/>
</dbReference>
<feature type="domain" description="Biotin carboxylation" evidence="15">
    <location>
        <begin position="2"/>
        <end position="446"/>
    </location>
</feature>
<dbReference type="PANTHER" id="PTHR18866:SF128">
    <property type="entry name" value="UREA AMIDOLYASE"/>
    <property type="match status" value="1"/>
</dbReference>
<dbReference type="GO" id="GO:0006633">
    <property type="term" value="P:fatty acid biosynthetic process"/>
    <property type="evidence" value="ECO:0007669"/>
    <property type="project" value="UniProtKB-KW"/>
</dbReference>
<evidence type="ECO:0000313" key="17">
    <source>
        <dbReference type="Proteomes" id="UP000677436"/>
    </source>
</evidence>
<evidence type="ECO:0000256" key="9">
    <source>
        <dbReference type="ARBA" id="ARBA00022840"/>
    </source>
</evidence>
<dbReference type="InterPro" id="IPR005482">
    <property type="entry name" value="Biotin_COase_C"/>
</dbReference>
<keyword evidence="9 13" id="KW-0067">ATP-binding</keyword>
<comment type="pathway">
    <text evidence="2">Lipid metabolism; malonyl-CoA biosynthesis; malonyl-CoA from acetyl-CoA: step 1/1.</text>
</comment>
<dbReference type="FunFam" id="3.40.50.20:FF:000010">
    <property type="entry name" value="Propionyl-CoA carboxylase subunit alpha"/>
    <property type="match status" value="1"/>
</dbReference>
<dbReference type="EMBL" id="AP024601">
    <property type="protein sequence ID" value="BCU82269.1"/>
    <property type="molecule type" value="Genomic_DNA"/>
</dbReference>
<dbReference type="PANTHER" id="PTHR18866">
    <property type="entry name" value="CARBOXYLASE:PYRUVATE/ACETYL-COA/PROPIONYL-COA CARBOXYLASE"/>
    <property type="match status" value="1"/>
</dbReference>
<comment type="function">
    <text evidence="1">This protein is a component of the acetyl coenzyme A carboxylase complex; first, biotin carboxylase catalyzes the carboxylation of the carrier protein and then the transcarboxylase transfers the carboxyl group to form malonyl-CoA.</text>
</comment>
<evidence type="ECO:0000256" key="6">
    <source>
        <dbReference type="ARBA" id="ARBA00022598"/>
    </source>
</evidence>
<dbReference type="Pfam" id="PF02786">
    <property type="entry name" value="CPSase_L_D2"/>
    <property type="match status" value="1"/>
</dbReference>
<evidence type="ECO:0000256" key="13">
    <source>
        <dbReference type="PROSITE-ProRule" id="PRU00409"/>
    </source>
</evidence>
<dbReference type="SUPFAM" id="SSF56059">
    <property type="entry name" value="Glutathione synthetase ATP-binding domain-like"/>
    <property type="match status" value="1"/>
</dbReference>
<keyword evidence="7 13" id="KW-0547">Nucleotide-binding</keyword>
<dbReference type="Pfam" id="PF00289">
    <property type="entry name" value="Biotin_carb_N"/>
    <property type="match status" value="1"/>
</dbReference>
<dbReference type="FunFam" id="3.30.470.20:FF:000028">
    <property type="entry name" value="Methylcrotonoyl-CoA carboxylase subunit alpha, mitochondrial"/>
    <property type="match status" value="1"/>
</dbReference>
<dbReference type="InterPro" id="IPR011764">
    <property type="entry name" value="Biotin_carboxylation_dom"/>
</dbReference>
<accession>A0A8D5UHD8</accession>
<dbReference type="PROSITE" id="PS50979">
    <property type="entry name" value="BC"/>
    <property type="match status" value="1"/>
</dbReference>
<evidence type="ECO:0000256" key="4">
    <source>
        <dbReference type="ARBA" id="ARBA00013263"/>
    </source>
</evidence>
<evidence type="ECO:0000256" key="2">
    <source>
        <dbReference type="ARBA" id="ARBA00004956"/>
    </source>
</evidence>
<dbReference type="NCBIfam" id="NF006367">
    <property type="entry name" value="PRK08591.1"/>
    <property type="match status" value="1"/>
</dbReference>
<evidence type="ECO:0000256" key="10">
    <source>
        <dbReference type="ARBA" id="ARBA00023160"/>
    </source>
</evidence>
<keyword evidence="5" id="KW-0444">Lipid biosynthesis</keyword>
<dbReference type="InterPro" id="IPR016185">
    <property type="entry name" value="PreATP-grasp_dom_sf"/>
</dbReference>
<dbReference type="InterPro" id="IPR050856">
    <property type="entry name" value="Biotin_carboxylase_complex"/>
</dbReference>
<keyword evidence="8" id="KW-0276">Fatty acid metabolism</keyword>
<dbReference type="SUPFAM" id="SSF52440">
    <property type="entry name" value="PreATP-grasp domain"/>
    <property type="match status" value="1"/>
</dbReference>
<dbReference type="Gene3D" id="3.30.470.20">
    <property type="entry name" value="ATP-grasp fold, B domain"/>
    <property type="match status" value="1"/>
</dbReference>
<evidence type="ECO:0000256" key="3">
    <source>
        <dbReference type="ARBA" id="ARBA00011750"/>
    </source>
</evidence>
<dbReference type="KEGG" id="pabs:JIR001_20520"/>
<proteinExistence type="predicted"/>
<name>A0A8D5UHD8_9BACL</name>
<reference evidence="16" key="1">
    <citation type="journal article" date="2013" name="Int. J. Syst. Evol. Microbiol.">
        <title>Polycladomyces abyssicola gen. nov., sp. nov., a thermophilic filamentous bacterium isolated from hemipelagic sediment.</title>
        <authorList>
            <person name="Tsubouchi T."/>
            <person name="Shimane Y."/>
            <person name="Mori K."/>
            <person name="Usui K."/>
            <person name="Hiraki T."/>
            <person name="Tame A."/>
            <person name="Uematsu K."/>
            <person name="Maruyama T."/>
            <person name="Hatada Y."/>
        </authorList>
    </citation>
    <scope>NUCLEOTIDE SEQUENCE</scope>
    <source>
        <strain evidence="16">JIR-001</strain>
    </source>
</reference>
<dbReference type="AlphaFoldDB" id="A0A8D5UHD8"/>
<dbReference type="SMART" id="SM00878">
    <property type="entry name" value="Biotin_carb_C"/>
    <property type="match status" value="1"/>
</dbReference>
<evidence type="ECO:0000256" key="11">
    <source>
        <dbReference type="ARBA" id="ARBA00023267"/>
    </source>
</evidence>
<reference evidence="16" key="2">
    <citation type="journal article" date="2021" name="Microbiol. Resour. Announc.">
        <title>Complete Genome Sequence of Polycladomyces abyssicola JIR-001T, Isolated from Hemipelagic Sediment in Deep Seawater.</title>
        <authorList>
            <person name="Tsubouchi T."/>
            <person name="Kaneko Y."/>
        </authorList>
    </citation>
    <scope>NUCLEOTIDE SEQUENCE</scope>
    <source>
        <strain evidence="16">JIR-001</strain>
    </source>
</reference>
<protein>
    <recommendedName>
        <fullName evidence="4">biotin carboxylase</fullName>
        <ecNumber evidence="4">6.3.4.14</ecNumber>
    </recommendedName>
</protein>
<dbReference type="PROSITE" id="PS50975">
    <property type="entry name" value="ATP_GRASP"/>
    <property type="match status" value="1"/>
</dbReference>
<evidence type="ECO:0000256" key="8">
    <source>
        <dbReference type="ARBA" id="ARBA00022832"/>
    </source>
</evidence>
<dbReference type="Pfam" id="PF02785">
    <property type="entry name" value="Biotin_carb_C"/>
    <property type="match status" value="1"/>
</dbReference>
<feature type="domain" description="ATP-grasp" evidence="14">
    <location>
        <begin position="121"/>
        <end position="318"/>
    </location>
</feature>
<organism evidence="16 17">
    <name type="scientific">Polycladomyces abyssicola</name>
    <dbReference type="NCBI Taxonomy" id="1125966"/>
    <lineage>
        <taxon>Bacteria</taxon>
        <taxon>Bacillati</taxon>
        <taxon>Bacillota</taxon>
        <taxon>Bacilli</taxon>
        <taxon>Bacillales</taxon>
        <taxon>Thermoactinomycetaceae</taxon>
        <taxon>Polycladomyces</taxon>
    </lineage>
</organism>
<dbReference type="Proteomes" id="UP000677436">
    <property type="component" value="Chromosome"/>
</dbReference>
<keyword evidence="17" id="KW-1185">Reference proteome</keyword>
<dbReference type="InterPro" id="IPR005479">
    <property type="entry name" value="CPAse_ATP-bd"/>
</dbReference>
<dbReference type="SUPFAM" id="SSF51246">
    <property type="entry name" value="Rudiment single hybrid motif"/>
    <property type="match status" value="1"/>
</dbReference>
<dbReference type="PROSITE" id="PS00867">
    <property type="entry name" value="CPSASE_2"/>
    <property type="match status" value="1"/>
</dbReference>